<dbReference type="Proteomes" id="UP000284250">
    <property type="component" value="Unassembled WGS sequence"/>
</dbReference>
<keyword evidence="2" id="KW-1185">Reference proteome</keyword>
<sequence length="111" mass="12231">MAGLKRNPARTFAAMKAPLFHPGQEVICTNDDFTMLLVQNPNIQTPKRGPIYTVRDVYDTHNGFGITLHQINNAAVAPGFPEANFHESRFSLVPPLEEVDISAAIEESVLV</sequence>
<reference evidence="1 2" key="1">
    <citation type="submission" date="2019-01" db="EMBL/GenBank/DDBJ databases">
        <title>Hymenobacter humicola sp. nov., isolated from soils in Antarctica.</title>
        <authorList>
            <person name="Sedlacek I."/>
            <person name="Holochova P."/>
            <person name="Kralova S."/>
            <person name="Pantucek R."/>
            <person name="Stankova E."/>
            <person name="Vrbovska V."/>
            <person name="Kristofova L."/>
            <person name="Svec P."/>
            <person name="Busse H.-J."/>
        </authorList>
    </citation>
    <scope>NUCLEOTIDE SEQUENCE [LARGE SCALE GENOMIC DNA]</scope>
    <source>
        <strain evidence="1 2">CCM 8852</strain>
    </source>
</reference>
<name>A0A418QX84_9BACT</name>
<dbReference type="AlphaFoldDB" id="A0A418QX84"/>
<protein>
    <submittedName>
        <fullName evidence="1">Uncharacterized protein</fullName>
    </submittedName>
</protein>
<dbReference type="EMBL" id="QYCN01000015">
    <property type="protein sequence ID" value="RIY09773.1"/>
    <property type="molecule type" value="Genomic_DNA"/>
</dbReference>
<proteinExistence type="predicted"/>
<evidence type="ECO:0000313" key="2">
    <source>
        <dbReference type="Proteomes" id="UP000284250"/>
    </source>
</evidence>
<evidence type="ECO:0000313" key="1">
    <source>
        <dbReference type="EMBL" id="RIY09773.1"/>
    </source>
</evidence>
<gene>
    <name evidence="1" type="ORF">D0T11_11395</name>
</gene>
<organism evidence="1 2">
    <name type="scientific">Hymenobacter rubripertinctus</name>
    <dbReference type="NCBI Taxonomy" id="2029981"/>
    <lineage>
        <taxon>Bacteria</taxon>
        <taxon>Pseudomonadati</taxon>
        <taxon>Bacteroidota</taxon>
        <taxon>Cytophagia</taxon>
        <taxon>Cytophagales</taxon>
        <taxon>Hymenobacteraceae</taxon>
        <taxon>Hymenobacter</taxon>
    </lineage>
</organism>
<comment type="caution">
    <text evidence="1">The sequence shown here is derived from an EMBL/GenBank/DDBJ whole genome shotgun (WGS) entry which is preliminary data.</text>
</comment>
<accession>A0A418QX84</accession>